<evidence type="ECO:0000259" key="2">
    <source>
        <dbReference type="Pfam" id="PF20142"/>
    </source>
</evidence>
<gene>
    <name evidence="3" type="ORF">C0029_12935</name>
</gene>
<dbReference type="Gene3D" id="1.10.101.10">
    <property type="entry name" value="PGBD-like superfamily/PGBD"/>
    <property type="match status" value="1"/>
</dbReference>
<dbReference type="InterPro" id="IPR002477">
    <property type="entry name" value="Peptidoglycan-bd-like"/>
</dbReference>
<organism evidence="3 4">
    <name type="scientific">Halioglobus japonicus</name>
    <dbReference type="NCBI Taxonomy" id="930805"/>
    <lineage>
        <taxon>Bacteria</taxon>
        <taxon>Pseudomonadati</taxon>
        <taxon>Pseudomonadota</taxon>
        <taxon>Gammaproteobacteria</taxon>
        <taxon>Cellvibrionales</taxon>
        <taxon>Halieaceae</taxon>
        <taxon>Halioglobus</taxon>
    </lineage>
</organism>
<evidence type="ECO:0000313" key="4">
    <source>
        <dbReference type="Proteomes" id="UP000235162"/>
    </source>
</evidence>
<dbReference type="Pfam" id="PF01471">
    <property type="entry name" value="PG_binding_1"/>
    <property type="match status" value="1"/>
</dbReference>
<evidence type="ECO:0000313" key="3">
    <source>
        <dbReference type="EMBL" id="PLW85519.1"/>
    </source>
</evidence>
<evidence type="ECO:0000259" key="1">
    <source>
        <dbReference type="Pfam" id="PF01471"/>
    </source>
</evidence>
<proteinExistence type="predicted"/>
<dbReference type="AlphaFoldDB" id="A0AAP8MDH0"/>
<dbReference type="InterPro" id="IPR052905">
    <property type="entry name" value="LD-transpeptidase_YkuD-like"/>
</dbReference>
<dbReference type="InterPro" id="IPR036365">
    <property type="entry name" value="PGBD-like_sf"/>
</dbReference>
<dbReference type="Pfam" id="PF20142">
    <property type="entry name" value="Scaffold"/>
    <property type="match status" value="1"/>
</dbReference>
<dbReference type="InterPro" id="IPR036366">
    <property type="entry name" value="PGBDSf"/>
</dbReference>
<evidence type="ECO:0008006" key="5">
    <source>
        <dbReference type="Google" id="ProtNLM"/>
    </source>
</evidence>
<dbReference type="PANTHER" id="PTHR41533">
    <property type="entry name" value="L,D-TRANSPEPTIDASE HI_1667-RELATED"/>
    <property type="match status" value="1"/>
</dbReference>
<keyword evidence="4" id="KW-1185">Reference proteome</keyword>
<comment type="caution">
    <text evidence="3">The sequence shown here is derived from an EMBL/GenBank/DDBJ whole genome shotgun (WGS) entry which is preliminary data.</text>
</comment>
<dbReference type="KEGG" id="hja:BST95_04375"/>
<protein>
    <recommendedName>
        <fullName evidence="5">Peptidoglycan binding-like domain-containing protein</fullName>
    </recommendedName>
</protein>
<dbReference type="Proteomes" id="UP000235162">
    <property type="component" value="Unassembled WGS sequence"/>
</dbReference>
<dbReference type="PANTHER" id="PTHR41533:SF2">
    <property type="entry name" value="BLR7131 PROTEIN"/>
    <property type="match status" value="1"/>
</dbReference>
<dbReference type="EMBL" id="PKUR01000003">
    <property type="protein sequence ID" value="PLW85519.1"/>
    <property type="molecule type" value="Genomic_DNA"/>
</dbReference>
<accession>A0AAP8MDH0</accession>
<name>A0AAP8MDH0_9GAMM</name>
<dbReference type="SUPFAM" id="SSF47090">
    <property type="entry name" value="PGBD-like"/>
    <property type="match status" value="1"/>
</dbReference>
<feature type="domain" description="Peptidoglycan binding-like" evidence="1">
    <location>
        <begin position="127"/>
        <end position="175"/>
    </location>
</feature>
<reference evidence="3 4" key="1">
    <citation type="submission" date="2018-01" db="EMBL/GenBank/DDBJ databases">
        <title>The draft genome sequence of Halioglobus japonicus S1-36.</title>
        <authorList>
            <person name="Du Z.-J."/>
            <person name="Shi M.-J."/>
        </authorList>
    </citation>
    <scope>NUCLEOTIDE SEQUENCE [LARGE SCALE GENOMIC DNA]</scope>
    <source>
        <strain evidence="3 4">S1-36</strain>
    </source>
</reference>
<sequence length="334" mass="37648">MALWSLRGQQWPGRDQARARFDVMLTDGVLLYIQHVARGKVDPRQLELTFNYAQLDFDMHTIAGELQQAIAEDTIEDIVARLRPQMAFYYQMMAALKHYRALAATGEFRPLPGETVLKPGQAYAVVPDLAARLVELGYLPAGDYGRQYGGAIKDAAKVFQADHGLDVDGIVGAQSYRFLNMTHAQRVKEPLCLAELLLDDPQQWSLEYVQAVVDSRNPQVRVPMERDVHVLLMYWTNSPARDGRLQFHADVYGKDPAELALLDAPPRVNEVRCLLLILLLLPLLARAELPTLSYRGLPLVFAPFTLVGGIGRYRKTSRHGGFVHVDTRGFRARW</sequence>
<feature type="domain" description="L,D-transpeptidase scaffold" evidence="2">
    <location>
        <begin position="12"/>
        <end position="96"/>
    </location>
</feature>
<dbReference type="InterPro" id="IPR045380">
    <property type="entry name" value="LD_TPept_scaffold_dom"/>
</dbReference>